<name>A0A1C6HZV3_9FIRM</name>
<reference evidence="6" key="1">
    <citation type="submission" date="2015-09" db="EMBL/GenBank/DDBJ databases">
        <authorList>
            <consortium name="Pathogen Informatics"/>
        </authorList>
    </citation>
    <scope>NUCLEOTIDE SEQUENCE</scope>
    <source>
        <strain evidence="6">2789STDY5834896</strain>
    </source>
</reference>
<evidence type="ECO:0000256" key="3">
    <source>
        <dbReference type="ARBA" id="ARBA00023274"/>
    </source>
</evidence>
<dbReference type="GO" id="GO:1990904">
    <property type="term" value="C:ribonucleoprotein complex"/>
    <property type="evidence" value="ECO:0007669"/>
    <property type="project" value="UniProtKB-KW"/>
</dbReference>
<evidence type="ECO:0000313" key="6">
    <source>
        <dbReference type="EMBL" id="SCJ63382.1"/>
    </source>
</evidence>
<dbReference type="NCBIfam" id="TIGR00061">
    <property type="entry name" value="L21"/>
    <property type="match status" value="1"/>
</dbReference>
<keyword evidence="4 5" id="KW-0699">rRNA-binding</keyword>
<sequence>MYAIIQTGGKQYKVSQGDEIYIEKLDAEDGSEVTFEEVLAVSGDNGLTVGDPVVKGATVSGKVIKSGKGKKITVFTYKPKKDSKRKMGHRQLYTKVAIEAINA</sequence>
<dbReference type="Pfam" id="PF00829">
    <property type="entry name" value="Ribosomal_L21p"/>
    <property type="match status" value="1"/>
</dbReference>
<comment type="similarity">
    <text evidence="1 4 5">Belongs to the bacterial ribosomal protein bL21 family.</text>
</comment>
<keyword evidence="3 4" id="KW-0687">Ribonucleoprotein</keyword>
<evidence type="ECO:0000256" key="1">
    <source>
        <dbReference type="ARBA" id="ARBA00008563"/>
    </source>
</evidence>
<dbReference type="HAMAP" id="MF_01363">
    <property type="entry name" value="Ribosomal_bL21"/>
    <property type="match status" value="1"/>
</dbReference>
<keyword evidence="4 5" id="KW-0694">RNA-binding</keyword>
<organism evidence="6">
    <name type="scientific">uncultured Anaerotruncus sp</name>
    <dbReference type="NCBI Taxonomy" id="905011"/>
    <lineage>
        <taxon>Bacteria</taxon>
        <taxon>Bacillati</taxon>
        <taxon>Bacillota</taxon>
        <taxon>Clostridia</taxon>
        <taxon>Eubacteriales</taxon>
        <taxon>Oscillospiraceae</taxon>
        <taxon>Anaerotruncus</taxon>
        <taxon>environmental samples</taxon>
    </lineage>
</organism>
<comment type="subunit">
    <text evidence="4">Part of the 50S ribosomal subunit. Contacts protein L20.</text>
</comment>
<dbReference type="EMBL" id="FMHG01000001">
    <property type="protein sequence ID" value="SCJ63382.1"/>
    <property type="molecule type" value="Genomic_DNA"/>
</dbReference>
<evidence type="ECO:0000256" key="5">
    <source>
        <dbReference type="RuleBase" id="RU000562"/>
    </source>
</evidence>
<keyword evidence="2 4" id="KW-0689">Ribosomal protein</keyword>
<dbReference type="InterPro" id="IPR028909">
    <property type="entry name" value="bL21-like"/>
</dbReference>
<gene>
    <name evidence="4 6" type="primary">rplU</name>
    <name evidence="6" type="ORF">SAMEA3545359_01156</name>
</gene>
<protein>
    <recommendedName>
        <fullName evidence="4">Large ribosomal subunit protein bL21</fullName>
    </recommendedName>
</protein>
<dbReference type="PANTHER" id="PTHR21349">
    <property type="entry name" value="50S RIBOSOMAL PROTEIN L21"/>
    <property type="match status" value="1"/>
</dbReference>
<dbReference type="InterPro" id="IPR001787">
    <property type="entry name" value="Ribosomal_bL21"/>
</dbReference>
<evidence type="ECO:0000256" key="2">
    <source>
        <dbReference type="ARBA" id="ARBA00022980"/>
    </source>
</evidence>
<proteinExistence type="inferred from homology"/>
<accession>A0A1C6HZV3</accession>
<dbReference type="GO" id="GO:0006412">
    <property type="term" value="P:translation"/>
    <property type="evidence" value="ECO:0007669"/>
    <property type="project" value="UniProtKB-UniRule"/>
</dbReference>
<dbReference type="GO" id="GO:0005737">
    <property type="term" value="C:cytoplasm"/>
    <property type="evidence" value="ECO:0007669"/>
    <property type="project" value="UniProtKB-ARBA"/>
</dbReference>
<dbReference type="GO" id="GO:0005840">
    <property type="term" value="C:ribosome"/>
    <property type="evidence" value="ECO:0007669"/>
    <property type="project" value="UniProtKB-KW"/>
</dbReference>
<evidence type="ECO:0000256" key="4">
    <source>
        <dbReference type="HAMAP-Rule" id="MF_01363"/>
    </source>
</evidence>
<dbReference type="SUPFAM" id="SSF141091">
    <property type="entry name" value="L21p-like"/>
    <property type="match status" value="1"/>
</dbReference>
<dbReference type="GO" id="GO:0003735">
    <property type="term" value="F:structural constituent of ribosome"/>
    <property type="evidence" value="ECO:0007669"/>
    <property type="project" value="InterPro"/>
</dbReference>
<dbReference type="GO" id="GO:0019843">
    <property type="term" value="F:rRNA binding"/>
    <property type="evidence" value="ECO:0007669"/>
    <property type="project" value="UniProtKB-UniRule"/>
</dbReference>
<dbReference type="PANTHER" id="PTHR21349:SF0">
    <property type="entry name" value="LARGE RIBOSOMAL SUBUNIT PROTEIN BL21M"/>
    <property type="match status" value="1"/>
</dbReference>
<dbReference type="InterPro" id="IPR036164">
    <property type="entry name" value="bL21-like_sf"/>
</dbReference>
<comment type="function">
    <text evidence="4 5">This protein binds to 23S rRNA in the presence of protein L20.</text>
</comment>
<dbReference type="AlphaFoldDB" id="A0A1C6HZV3"/>